<keyword evidence="2" id="KW-0472">Membrane</keyword>
<proteinExistence type="predicted"/>
<protein>
    <recommendedName>
        <fullName evidence="5">VanZ-like domain-containing protein</fullName>
    </recommendedName>
</protein>
<sequence length="199" mass="23533">MLPMVLRLFRGDFYNKKVLLMLLIWLLFMAILGFTSWSLKIINDKFLHFICFGIMSFLLFFTFKVNKKRNLVWSFVISFMILACFFSELLQWMITTRKFEFLDILANLLGSSVFLGLAYLVDTKIVQPKVRQQMDIQLMDNTWNNEAPGRNSYSNFLYRDSIDGSVDGDTYDPPFDPQSYEDYDEEFHQETPKTNNIQL</sequence>
<feature type="transmembrane region" description="Helical" evidence="2">
    <location>
        <begin position="71"/>
        <end position="90"/>
    </location>
</feature>
<name>A0A2T9Z6N1_9FUNG</name>
<gene>
    <name evidence="3" type="ORF">BB559_000044</name>
</gene>
<dbReference type="EMBL" id="MBFT01000002">
    <property type="protein sequence ID" value="PVV00197.1"/>
    <property type="molecule type" value="Genomic_DNA"/>
</dbReference>
<dbReference type="Proteomes" id="UP000245699">
    <property type="component" value="Unassembled WGS sequence"/>
</dbReference>
<reference evidence="3 4" key="1">
    <citation type="journal article" date="2018" name="MBio">
        <title>Comparative Genomics Reveals the Core Gene Toolbox for the Fungus-Insect Symbiosis.</title>
        <authorList>
            <person name="Wang Y."/>
            <person name="Stata M."/>
            <person name="Wang W."/>
            <person name="Stajich J.E."/>
            <person name="White M.M."/>
            <person name="Moncalvo J.M."/>
        </authorList>
    </citation>
    <scope>NUCLEOTIDE SEQUENCE [LARGE SCALE GENOMIC DNA]</scope>
    <source>
        <strain evidence="3 4">AUS-77-4</strain>
    </source>
</reference>
<organism evidence="3 4">
    <name type="scientific">Furculomyces boomerangus</name>
    <dbReference type="NCBI Taxonomy" id="61424"/>
    <lineage>
        <taxon>Eukaryota</taxon>
        <taxon>Fungi</taxon>
        <taxon>Fungi incertae sedis</taxon>
        <taxon>Zoopagomycota</taxon>
        <taxon>Kickxellomycotina</taxon>
        <taxon>Harpellomycetes</taxon>
        <taxon>Harpellales</taxon>
        <taxon>Harpellaceae</taxon>
        <taxon>Furculomyces</taxon>
    </lineage>
</organism>
<feature type="transmembrane region" description="Helical" evidence="2">
    <location>
        <begin position="20"/>
        <end position="39"/>
    </location>
</feature>
<dbReference type="PANTHER" id="PTHR28008">
    <property type="entry name" value="DOMAIN PROTEIN, PUTATIVE (AFU_ORTHOLOGUE AFUA_3G10980)-RELATED"/>
    <property type="match status" value="1"/>
</dbReference>
<evidence type="ECO:0000256" key="1">
    <source>
        <dbReference type="SAM" id="MobiDB-lite"/>
    </source>
</evidence>
<dbReference type="AlphaFoldDB" id="A0A2T9Z6N1"/>
<evidence type="ECO:0008006" key="5">
    <source>
        <dbReference type="Google" id="ProtNLM"/>
    </source>
</evidence>
<feature type="transmembrane region" description="Helical" evidence="2">
    <location>
        <begin position="102"/>
        <end position="121"/>
    </location>
</feature>
<accession>A0A2T9Z6N1</accession>
<evidence type="ECO:0000313" key="4">
    <source>
        <dbReference type="Proteomes" id="UP000245699"/>
    </source>
</evidence>
<evidence type="ECO:0000313" key="3">
    <source>
        <dbReference type="EMBL" id="PVV00197.1"/>
    </source>
</evidence>
<dbReference type="PANTHER" id="PTHR28008:SF1">
    <property type="entry name" value="DOMAIN PROTEIN, PUTATIVE (AFU_ORTHOLOGUE AFUA_3G10980)-RELATED"/>
    <property type="match status" value="1"/>
</dbReference>
<keyword evidence="2" id="KW-1133">Transmembrane helix</keyword>
<keyword evidence="4" id="KW-1185">Reference proteome</keyword>
<dbReference type="NCBIfam" id="NF037970">
    <property type="entry name" value="vanZ_1"/>
    <property type="match status" value="1"/>
</dbReference>
<feature type="region of interest" description="Disordered" evidence="1">
    <location>
        <begin position="171"/>
        <end position="199"/>
    </location>
</feature>
<evidence type="ECO:0000256" key="2">
    <source>
        <dbReference type="SAM" id="Phobius"/>
    </source>
</evidence>
<comment type="caution">
    <text evidence="3">The sequence shown here is derived from an EMBL/GenBank/DDBJ whole genome shotgun (WGS) entry which is preliminary data.</text>
</comment>
<feature type="transmembrane region" description="Helical" evidence="2">
    <location>
        <begin position="46"/>
        <end position="65"/>
    </location>
</feature>
<dbReference type="OrthoDB" id="63581at2759"/>
<keyword evidence="2" id="KW-0812">Transmembrane</keyword>